<dbReference type="KEGG" id="cfus:CYFUS_007246"/>
<proteinExistence type="predicted"/>
<dbReference type="InterPro" id="IPR018958">
    <property type="entry name" value="Knr4/Smi1-like_dom"/>
</dbReference>
<dbReference type="AlphaFoldDB" id="A0A250JF50"/>
<organism evidence="2 3">
    <name type="scientific">Cystobacter fuscus</name>
    <dbReference type="NCBI Taxonomy" id="43"/>
    <lineage>
        <taxon>Bacteria</taxon>
        <taxon>Pseudomonadati</taxon>
        <taxon>Myxococcota</taxon>
        <taxon>Myxococcia</taxon>
        <taxon>Myxococcales</taxon>
        <taxon>Cystobacterineae</taxon>
        <taxon>Archangiaceae</taxon>
        <taxon>Cystobacter</taxon>
    </lineage>
</organism>
<sequence length="225" mass="25152">MWGAPLEQAWLRYREWLQGNAPELANQLRPPANEASIQGLEEVVGGPLPIEVTQWWRLNDGQGDGEMGVLAGFQFLSVAEAQAEWRQWAGLRAHSSARELQDLNKSALSLAPGAIQRVYTHPGWVPLWKEPLEGNYLGVDLAPGPQGHVGQVINFGRDEDDKAVLARSLAELIEWLDRQAEQGCVRPHSVRTRSGKQLLELRHVRGRVLTVLLQEAREKLRRGGD</sequence>
<dbReference type="SUPFAM" id="SSF160631">
    <property type="entry name" value="SMI1/KNR4-like"/>
    <property type="match status" value="1"/>
</dbReference>
<dbReference type="EMBL" id="CP022098">
    <property type="protein sequence ID" value="ATB41776.1"/>
    <property type="molecule type" value="Genomic_DNA"/>
</dbReference>
<evidence type="ECO:0000313" key="2">
    <source>
        <dbReference type="EMBL" id="ATB41776.1"/>
    </source>
</evidence>
<dbReference type="PANTHER" id="PTHR47432">
    <property type="entry name" value="CELL WALL ASSEMBLY REGULATOR SMI1"/>
    <property type="match status" value="1"/>
</dbReference>
<protein>
    <submittedName>
        <fullName evidence="2">Cell wall assembly/cell proliferation coordinating protein, KNR4</fullName>
    </submittedName>
</protein>
<evidence type="ECO:0000259" key="1">
    <source>
        <dbReference type="Pfam" id="PF09346"/>
    </source>
</evidence>
<dbReference type="Proteomes" id="UP000217257">
    <property type="component" value="Chromosome"/>
</dbReference>
<reference evidence="2 3" key="1">
    <citation type="submission" date="2017-06" db="EMBL/GenBank/DDBJ databases">
        <title>Sequencing and comparative analysis of myxobacterial genomes.</title>
        <authorList>
            <person name="Rupp O."/>
            <person name="Goesmann A."/>
            <person name="Sogaard-Andersen L."/>
        </authorList>
    </citation>
    <scope>NUCLEOTIDE SEQUENCE [LARGE SCALE GENOMIC DNA]</scope>
    <source>
        <strain evidence="2 3">DSM 52655</strain>
    </source>
</reference>
<accession>A0A250JF50</accession>
<name>A0A250JF50_9BACT</name>
<feature type="domain" description="Knr4/Smi1-like" evidence="1">
    <location>
        <begin position="31"/>
        <end position="174"/>
    </location>
</feature>
<dbReference type="InterPro" id="IPR051873">
    <property type="entry name" value="KNR4/SMI1_regulator"/>
</dbReference>
<dbReference type="GO" id="GO:0043332">
    <property type="term" value="C:mating projection tip"/>
    <property type="evidence" value="ECO:0007669"/>
    <property type="project" value="TreeGrafter"/>
</dbReference>
<evidence type="ECO:0000313" key="3">
    <source>
        <dbReference type="Proteomes" id="UP000217257"/>
    </source>
</evidence>
<gene>
    <name evidence="2" type="ORF">CYFUS_007246</name>
</gene>
<dbReference type="Pfam" id="PF09346">
    <property type="entry name" value="SMI1_KNR4"/>
    <property type="match status" value="1"/>
</dbReference>
<dbReference type="RefSeq" id="WP_095989431.1">
    <property type="nucleotide sequence ID" value="NZ_CP022098.1"/>
</dbReference>
<dbReference type="InterPro" id="IPR037883">
    <property type="entry name" value="Knr4/Smi1-like_sf"/>
</dbReference>
<dbReference type="PANTHER" id="PTHR47432:SF1">
    <property type="entry name" value="CELL WALL ASSEMBLY REGULATOR SMI1"/>
    <property type="match status" value="1"/>
</dbReference>